<accession>A0ABS4RJR5</accession>
<dbReference type="EMBL" id="JAGIKZ010000030">
    <property type="protein sequence ID" value="MBP2242974.1"/>
    <property type="molecule type" value="Genomic_DNA"/>
</dbReference>
<keyword evidence="3" id="KW-1185">Reference proteome</keyword>
<keyword evidence="1" id="KW-0812">Transmembrane</keyword>
<dbReference type="Proteomes" id="UP001519293">
    <property type="component" value="Unassembled WGS sequence"/>
</dbReference>
<evidence type="ECO:0000313" key="2">
    <source>
        <dbReference type="EMBL" id="MBP2242974.1"/>
    </source>
</evidence>
<feature type="transmembrane region" description="Helical" evidence="1">
    <location>
        <begin position="95"/>
        <end position="114"/>
    </location>
</feature>
<feature type="transmembrane region" description="Helical" evidence="1">
    <location>
        <begin position="126"/>
        <end position="148"/>
    </location>
</feature>
<evidence type="ECO:0000313" key="3">
    <source>
        <dbReference type="Proteomes" id="UP001519293"/>
    </source>
</evidence>
<protein>
    <submittedName>
        <fullName evidence="2">Uncharacterized protein</fullName>
    </submittedName>
</protein>
<sequence length="159" mass="19431">MASKRHLILNVMLIILPWLSTIFLGKRSFKRFYLSSVVISVFEIINHYFGHQKKWWKFYDKPTNFLRDELPFDIGPYMPVSMWILKFSYGNFKKYVLLNAIVHGLFSFLFMPFLKKIKILHLKRINYFQFFLYIHYKAYILYALQYLIEKVKGYNVIRF</sequence>
<dbReference type="RefSeq" id="WP_066392160.1">
    <property type="nucleotide sequence ID" value="NZ_JAGIKZ010000030.1"/>
</dbReference>
<proteinExistence type="predicted"/>
<feature type="transmembrane region" description="Helical" evidence="1">
    <location>
        <begin position="7"/>
        <end position="25"/>
    </location>
</feature>
<keyword evidence="1" id="KW-0472">Membrane</keyword>
<gene>
    <name evidence="2" type="ORF">J2Z40_003556</name>
</gene>
<name>A0ABS4RJR5_9BACI</name>
<keyword evidence="1" id="KW-1133">Transmembrane helix</keyword>
<evidence type="ECO:0000256" key="1">
    <source>
        <dbReference type="SAM" id="Phobius"/>
    </source>
</evidence>
<comment type="caution">
    <text evidence="2">The sequence shown here is derived from an EMBL/GenBank/DDBJ whole genome shotgun (WGS) entry which is preliminary data.</text>
</comment>
<organism evidence="2 3">
    <name type="scientific">Cytobacillus eiseniae</name>
    <dbReference type="NCBI Taxonomy" id="762947"/>
    <lineage>
        <taxon>Bacteria</taxon>
        <taxon>Bacillati</taxon>
        <taxon>Bacillota</taxon>
        <taxon>Bacilli</taxon>
        <taxon>Bacillales</taxon>
        <taxon>Bacillaceae</taxon>
        <taxon>Cytobacillus</taxon>
    </lineage>
</organism>
<reference evidence="2 3" key="1">
    <citation type="submission" date="2021-03" db="EMBL/GenBank/DDBJ databases">
        <title>Genomic Encyclopedia of Type Strains, Phase IV (KMG-IV): sequencing the most valuable type-strain genomes for metagenomic binning, comparative biology and taxonomic classification.</title>
        <authorList>
            <person name="Goeker M."/>
        </authorList>
    </citation>
    <scope>NUCLEOTIDE SEQUENCE [LARGE SCALE GENOMIC DNA]</scope>
    <source>
        <strain evidence="2 3">DSM 26675</strain>
    </source>
</reference>